<feature type="non-terminal residue" evidence="3">
    <location>
        <position position="59"/>
    </location>
</feature>
<dbReference type="Proteomes" id="UP000585609">
    <property type="component" value="Unassembled WGS sequence"/>
</dbReference>
<dbReference type="EMBL" id="BLRW01000621">
    <property type="protein sequence ID" value="GFP24510.1"/>
    <property type="molecule type" value="Genomic_DNA"/>
</dbReference>
<dbReference type="SUPFAM" id="SSF81923">
    <property type="entry name" value="Double Clp-N motif"/>
    <property type="match status" value="1"/>
</dbReference>
<dbReference type="GO" id="GO:0008233">
    <property type="term" value="F:peptidase activity"/>
    <property type="evidence" value="ECO:0007669"/>
    <property type="project" value="UniProtKB-KW"/>
</dbReference>
<dbReference type="GO" id="GO:0005524">
    <property type="term" value="F:ATP binding"/>
    <property type="evidence" value="ECO:0007669"/>
    <property type="project" value="UniProtKB-KW"/>
</dbReference>
<name>A0A6V8NYK9_9ACTN</name>
<dbReference type="InterPro" id="IPR036628">
    <property type="entry name" value="Clp_N_dom_sf"/>
</dbReference>
<evidence type="ECO:0000313" key="4">
    <source>
        <dbReference type="Proteomes" id="UP000585609"/>
    </source>
</evidence>
<dbReference type="Gene3D" id="1.10.1780.10">
    <property type="entry name" value="Clp, N-terminal domain"/>
    <property type="match status" value="1"/>
</dbReference>
<evidence type="ECO:0000259" key="2">
    <source>
        <dbReference type="PROSITE" id="PS51903"/>
    </source>
</evidence>
<proteinExistence type="predicted"/>
<keyword evidence="3" id="KW-0645">Protease</keyword>
<keyword evidence="3" id="KW-0378">Hydrolase</keyword>
<dbReference type="PROSITE" id="PS51903">
    <property type="entry name" value="CLP_R"/>
    <property type="match status" value="1"/>
</dbReference>
<dbReference type="Pfam" id="PF02861">
    <property type="entry name" value="Clp_N"/>
    <property type="match status" value="1"/>
</dbReference>
<sequence length="59" mass="7130">MRYNKEDLIEWIIRERQPGGQMFERFTERARKVIVQAQEEARKLNQNYIGTEHLLLGLI</sequence>
<dbReference type="GO" id="GO:0006508">
    <property type="term" value="P:proteolysis"/>
    <property type="evidence" value="ECO:0007669"/>
    <property type="project" value="UniProtKB-KW"/>
</dbReference>
<protein>
    <submittedName>
        <fullName evidence="3">ATP-dependent Clp protease ATP-binding subunit ClpC</fullName>
    </submittedName>
</protein>
<reference evidence="3 4" key="1">
    <citation type="journal article" date="2020" name="Front. Microbiol.">
        <title>Single-cell genomics of novel Actinobacteria with the Wood-Ljungdahl pathway discovered in a serpentinizing system.</title>
        <authorList>
            <person name="Merino N."/>
            <person name="Kawai M."/>
            <person name="Boyd E.S."/>
            <person name="Colman D.R."/>
            <person name="McGlynn S.E."/>
            <person name="Nealson K.H."/>
            <person name="Kurokawa K."/>
            <person name="Hongoh Y."/>
        </authorList>
    </citation>
    <scope>NUCLEOTIDE SEQUENCE [LARGE SCALE GENOMIC DNA]</scope>
    <source>
        <strain evidence="3 4">S09_30</strain>
    </source>
</reference>
<accession>A0A6V8NYK9</accession>
<feature type="domain" description="Clp R" evidence="2">
    <location>
        <begin position="23"/>
        <end position="59"/>
    </location>
</feature>
<comment type="caution">
    <text evidence="3">The sequence shown here is derived from an EMBL/GenBank/DDBJ whole genome shotgun (WGS) entry which is preliminary data.</text>
</comment>
<dbReference type="InterPro" id="IPR004176">
    <property type="entry name" value="Clp_R_N"/>
</dbReference>
<gene>
    <name evidence="3" type="ORF">HKBW3S09_01977</name>
</gene>
<keyword evidence="1" id="KW-0677">Repeat</keyword>
<keyword evidence="3" id="KW-0067">ATP-binding</keyword>
<keyword evidence="3" id="KW-0547">Nucleotide-binding</keyword>
<evidence type="ECO:0000313" key="3">
    <source>
        <dbReference type="EMBL" id="GFP24510.1"/>
    </source>
</evidence>
<dbReference type="AlphaFoldDB" id="A0A6V8NYK9"/>
<organism evidence="3 4">
    <name type="scientific">Candidatus Hakubella thermalkaliphila</name>
    <dbReference type="NCBI Taxonomy" id="2754717"/>
    <lineage>
        <taxon>Bacteria</taxon>
        <taxon>Bacillati</taxon>
        <taxon>Actinomycetota</taxon>
        <taxon>Actinomycetota incertae sedis</taxon>
        <taxon>Candidatus Hakubellales</taxon>
        <taxon>Candidatus Hakubellaceae</taxon>
        <taxon>Candidatus Hakubella</taxon>
    </lineage>
</organism>
<evidence type="ECO:0000256" key="1">
    <source>
        <dbReference type="PROSITE-ProRule" id="PRU01251"/>
    </source>
</evidence>